<dbReference type="PANTHER" id="PTHR22946">
    <property type="entry name" value="DIENELACTONE HYDROLASE DOMAIN-CONTAINING PROTEIN-RELATED"/>
    <property type="match status" value="1"/>
</dbReference>
<feature type="chain" id="PRO_5011598161" evidence="1">
    <location>
        <begin position="19"/>
        <end position="243"/>
    </location>
</feature>
<dbReference type="GO" id="GO:0016787">
    <property type="term" value="F:hydrolase activity"/>
    <property type="evidence" value="ECO:0007669"/>
    <property type="project" value="UniProtKB-KW"/>
</dbReference>
<evidence type="ECO:0000259" key="2">
    <source>
        <dbReference type="Pfam" id="PF01738"/>
    </source>
</evidence>
<keyword evidence="3" id="KW-0378">Hydrolase</keyword>
<proteinExistence type="predicted"/>
<dbReference type="Gene3D" id="3.40.50.1820">
    <property type="entry name" value="alpha/beta hydrolase"/>
    <property type="match status" value="1"/>
</dbReference>
<gene>
    <name evidence="3" type="ORF">SAMN05660330_00893</name>
</gene>
<protein>
    <submittedName>
        <fullName evidence="3">Dienelactone hydrolase</fullName>
    </submittedName>
</protein>
<organism evidence="3 4">
    <name type="scientific">Desulforhopalus singaporensis</name>
    <dbReference type="NCBI Taxonomy" id="91360"/>
    <lineage>
        <taxon>Bacteria</taxon>
        <taxon>Pseudomonadati</taxon>
        <taxon>Thermodesulfobacteriota</taxon>
        <taxon>Desulfobulbia</taxon>
        <taxon>Desulfobulbales</taxon>
        <taxon>Desulfocapsaceae</taxon>
        <taxon>Desulforhopalus</taxon>
    </lineage>
</organism>
<dbReference type="EMBL" id="FNJI01000005">
    <property type="protein sequence ID" value="SDO72825.1"/>
    <property type="molecule type" value="Genomic_DNA"/>
</dbReference>
<dbReference type="InterPro" id="IPR050261">
    <property type="entry name" value="FrsA_esterase"/>
</dbReference>
<dbReference type="SUPFAM" id="SSF53474">
    <property type="entry name" value="alpha/beta-Hydrolases"/>
    <property type="match status" value="1"/>
</dbReference>
<evidence type="ECO:0000313" key="3">
    <source>
        <dbReference type="EMBL" id="SDO72825.1"/>
    </source>
</evidence>
<reference evidence="3 4" key="1">
    <citation type="submission" date="2016-10" db="EMBL/GenBank/DDBJ databases">
        <authorList>
            <person name="de Groot N.N."/>
        </authorList>
    </citation>
    <scope>NUCLEOTIDE SEQUENCE [LARGE SCALE GENOMIC DNA]</scope>
    <source>
        <strain evidence="3 4">DSM 12130</strain>
    </source>
</reference>
<dbReference type="PANTHER" id="PTHR22946:SF0">
    <property type="entry name" value="DIENELACTONE HYDROLASE DOMAIN-CONTAINING PROTEIN"/>
    <property type="match status" value="1"/>
</dbReference>
<dbReference type="STRING" id="91360.SAMN05660330_00893"/>
<evidence type="ECO:0000313" key="4">
    <source>
        <dbReference type="Proteomes" id="UP000199073"/>
    </source>
</evidence>
<keyword evidence="1" id="KW-0732">Signal</keyword>
<sequence length="243" mass="26833">MKYIISFLLTLTAATCLAGQSVSYTVGTMTYEGYMEQAGENAPLVLLLHDWDGLTDYEVKRAGMLAKHGYNVFAADLFGAGVRPVTVEKKRQLTKELYQDREKMRTLINGAMVAAGDEGLYRDNNAVAIGYCFGGAAVLEYARSGADLKGFVTFHGTLATPPGQNYEKAKGSYLILHGTADQSVTMEQFAELADQLEQNDLDHEMISYGGAPHAFTVFGSERYHKDADRKSWQRLLQFLSETL</sequence>
<feature type="domain" description="Dienelactone hydrolase" evidence="2">
    <location>
        <begin position="40"/>
        <end position="241"/>
    </location>
</feature>
<evidence type="ECO:0000256" key="1">
    <source>
        <dbReference type="SAM" id="SignalP"/>
    </source>
</evidence>
<accession>A0A1H0LXG1</accession>
<dbReference type="Proteomes" id="UP000199073">
    <property type="component" value="Unassembled WGS sequence"/>
</dbReference>
<name>A0A1H0LXG1_9BACT</name>
<feature type="signal peptide" evidence="1">
    <location>
        <begin position="1"/>
        <end position="18"/>
    </location>
</feature>
<dbReference type="AlphaFoldDB" id="A0A1H0LXG1"/>
<dbReference type="InterPro" id="IPR002925">
    <property type="entry name" value="Dienelactn_hydro"/>
</dbReference>
<dbReference type="OrthoDB" id="9787933at2"/>
<dbReference type="InterPro" id="IPR029058">
    <property type="entry name" value="AB_hydrolase_fold"/>
</dbReference>
<keyword evidence="4" id="KW-1185">Reference proteome</keyword>
<dbReference type="RefSeq" id="WP_092220194.1">
    <property type="nucleotide sequence ID" value="NZ_FNJI01000005.1"/>
</dbReference>
<dbReference type="Pfam" id="PF01738">
    <property type="entry name" value="DLH"/>
    <property type="match status" value="1"/>
</dbReference>